<dbReference type="EMBL" id="JAKUCV010000178">
    <property type="protein sequence ID" value="KAJ4850955.1"/>
    <property type="molecule type" value="Genomic_DNA"/>
</dbReference>
<evidence type="ECO:0000256" key="2">
    <source>
        <dbReference type="ARBA" id="ARBA00022741"/>
    </source>
</evidence>
<dbReference type="InterPro" id="IPR002885">
    <property type="entry name" value="PPR_rpt"/>
</dbReference>
<dbReference type="InterPro" id="IPR013641">
    <property type="entry name" value="KTI12/PSTK"/>
</dbReference>
<comment type="caution">
    <text evidence="6">The sequence shown here is derived from an EMBL/GenBank/DDBJ whole genome shotgun (WGS) entry which is preliminary data.</text>
</comment>
<evidence type="ECO:0000256" key="3">
    <source>
        <dbReference type="ARBA" id="ARBA00022840"/>
    </source>
</evidence>
<feature type="repeat" description="PPR" evidence="5">
    <location>
        <begin position="352"/>
        <end position="386"/>
    </location>
</feature>
<sequence length="664" mass="75972">MRRLWLLTKPLIKPTTPGHQHLLRLLTTESTHTHHHHPVNSDHLLQVCTILFQQQSSPESRLHHNLSSANFHLTHEFFLQVCNRFPSSWRPVHRFFLYTQLVPCPHFDHTPTTFNKMLDIYGRAKNIDLFWDTVEEAVKRGLVNDKTFVVVLRTLASVRELKKCVKFFELVGKENCSVERLNKVVESLCSKGSKLVEEARFVVLHLNKEVAVRGDVVTYGWLVKGFCRVGDLVEASKMWNLMVDQGFHPGIDVYEEMIETFFKRNEDAEAFKLFHTMRTTRMQDLGLSTYRLVIGWMCTRGKVAQAKMVFDEMRERGIPADSSTLGSLVYGLLVRRRINEAYSVVQGIDKPDISVYHALIKGLVRLKRASEATQVFREMISKGCEPTMHTYVMLLQGHLGKRGRKGPHPLLNFDTLFVGGLVKAGKSLEATKYVERAMQRGLEVPSIKGYRYELWCLARSAGIRYCVLFCDAEETECQKWNEQRRREGEAAYDDAIFEDLARRFERPDRRNRWDSPLFELWPSRHGIQKSSGAITDAVAYLTKKVDSKTRDVKILQPTIATQSTRFSEVNSLYELDRATQEVSNMIVEAQSQAIGGLIRGISLGQGLPTLNISRTVGLPELRRLRRTFIKLTGQTSLSGPPPPSDAESAKRMFVDYLNRELGTA</sequence>
<dbReference type="Pfam" id="PF13041">
    <property type="entry name" value="PPR_2"/>
    <property type="match status" value="2"/>
</dbReference>
<dbReference type="NCBIfam" id="TIGR00756">
    <property type="entry name" value="PPR"/>
    <property type="match status" value="3"/>
</dbReference>
<dbReference type="PROSITE" id="PS51375">
    <property type="entry name" value="PPR"/>
    <property type="match status" value="3"/>
</dbReference>
<dbReference type="Gene3D" id="1.25.40.10">
    <property type="entry name" value="Tetratricopeptide repeat domain"/>
    <property type="match status" value="2"/>
</dbReference>
<evidence type="ECO:0000313" key="6">
    <source>
        <dbReference type="EMBL" id="KAJ4850955.1"/>
    </source>
</evidence>
<evidence type="ECO:0000313" key="7">
    <source>
        <dbReference type="Proteomes" id="UP001141552"/>
    </source>
</evidence>
<dbReference type="PANTHER" id="PTHR12435">
    <property type="match status" value="1"/>
</dbReference>
<feature type="repeat" description="PPR" evidence="5">
    <location>
        <begin position="286"/>
        <end position="320"/>
    </location>
</feature>
<accession>A0A9Q0GL29</accession>
<feature type="repeat" description="PPR" evidence="5">
    <location>
        <begin position="215"/>
        <end position="249"/>
    </location>
</feature>
<reference evidence="6" key="2">
    <citation type="journal article" date="2023" name="Plants (Basel)">
        <title>Annotation of the Turnera subulata (Passifloraceae) Draft Genome Reveals the S-Locus Evolved after the Divergence of Turneroideae from Passifloroideae in a Stepwise Manner.</title>
        <authorList>
            <person name="Henning P.M."/>
            <person name="Roalson E.H."/>
            <person name="Mir W."/>
            <person name="McCubbin A.G."/>
            <person name="Shore J.S."/>
        </authorList>
    </citation>
    <scope>NUCLEOTIDE SEQUENCE</scope>
    <source>
        <strain evidence="6">F60SS</strain>
    </source>
</reference>
<dbReference type="InterPro" id="IPR011990">
    <property type="entry name" value="TPR-like_helical_dom_sf"/>
</dbReference>
<name>A0A9Q0GL29_9ROSI</name>
<keyword evidence="1" id="KW-0677">Repeat</keyword>
<proteinExistence type="inferred from homology"/>
<dbReference type="SUPFAM" id="SSF52540">
    <property type="entry name" value="P-loop containing nucleoside triphosphate hydrolases"/>
    <property type="match status" value="1"/>
</dbReference>
<keyword evidence="3" id="KW-0067">ATP-binding</keyword>
<dbReference type="Gene3D" id="3.40.50.300">
    <property type="entry name" value="P-loop containing nucleotide triphosphate hydrolases"/>
    <property type="match status" value="1"/>
</dbReference>
<comment type="similarity">
    <text evidence="4">Belongs to the KTI12 family.</text>
</comment>
<organism evidence="6 7">
    <name type="scientific">Turnera subulata</name>
    <dbReference type="NCBI Taxonomy" id="218843"/>
    <lineage>
        <taxon>Eukaryota</taxon>
        <taxon>Viridiplantae</taxon>
        <taxon>Streptophyta</taxon>
        <taxon>Embryophyta</taxon>
        <taxon>Tracheophyta</taxon>
        <taxon>Spermatophyta</taxon>
        <taxon>Magnoliopsida</taxon>
        <taxon>eudicotyledons</taxon>
        <taxon>Gunneridae</taxon>
        <taxon>Pentapetalae</taxon>
        <taxon>rosids</taxon>
        <taxon>fabids</taxon>
        <taxon>Malpighiales</taxon>
        <taxon>Passifloraceae</taxon>
        <taxon>Turnera</taxon>
    </lineage>
</organism>
<evidence type="ECO:0008006" key="8">
    <source>
        <dbReference type="Google" id="ProtNLM"/>
    </source>
</evidence>
<dbReference type="InterPro" id="IPR027417">
    <property type="entry name" value="P-loop_NTPase"/>
</dbReference>
<dbReference type="Pfam" id="PF12854">
    <property type="entry name" value="PPR_1"/>
    <property type="match status" value="1"/>
</dbReference>
<dbReference type="AlphaFoldDB" id="A0A9Q0GL29"/>
<reference evidence="6" key="1">
    <citation type="submission" date="2022-02" db="EMBL/GenBank/DDBJ databases">
        <authorList>
            <person name="Henning P.M."/>
            <person name="McCubbin A.G."/>
            <person name="Shore J.S."/>
        </authorList>
    </citation>
    <scope>NUCLEOTIDE SEQUENCE</scope>
    <source>
        <strain evidence="6">F60SS</strain>
        <tissue evidence="6">Leaves</tissue>
    </source>
</reference>
<dbReference type="Pfam" id="PF08433">
    <property type="entry name" value="KTI12"/>
    <property type="match status" value="1"/>
</dbReference>
<dbReference type="OrthoDB" id="1846553at2759"/>
<dbReference type="GO" id="GO:0005524">
    <property type="term" value="F:ATP binding"/>
    <property type="evidence" value="ECO:0007669"/>
    <property type="project" value="UniProtKB-KW"/>
</dbReference>
<gene>
    <name evidence="6" type="ORF">Tsubulata_011538</name>
</gene>
<keyword evidence="2" id="KW-0547">Nucleotide-binding</keyword>
<protein>
    <recommendedName>
        <fullName evidence="8">Pentacotripeptide-repeat region of PRORP domain-containing protein</fullName>
    </recommendedName>
</protein>
<evidence type="ECO:0000256" key="5">
    <source>
        <dbReference type="PROSITE-ProRule" id="PRU00708"/>
    </source>
</evidence>
<dbReference type="Proteomes" id="UP001141552">
    <property type="component" value="Unassembled WGS sequence"/>
</dbReference>
<evidence type="ECO:0000256" key="1">
    <source>
        <dbReference type="ARBA" id="ARBA00022737"/>
    </source>
</evidence>
<evidence type="ECO:0000256" key="4">
    <source>
        <dbReference type="ARBA" id="ARBA00025768"/>
    </source>
</evidence>
<keyword evidence="7" id="KW-1185">Reference proteome</keyword>